<protein>
    <submittedName>
        <fullName evidence="1">Uncharacterized protein</fullName>
    </submittedName>
</protein>
<accession>A0A1T3NM62</accession>
<reference evidence="1 2" key="1">
    <citation type="submission" date="2017-03" db="EMBL/GenBank/DDBJ databases">
        <title>Draft genome sequence of Streptomyces scabrisporus NF3, endophyte isolated from Amphipterygium adstringens.</title>
        <authorList>
            <person name="Vazquez M."/>
            <person name="Ceapa C.D."/>
            <person name="Rodriguez Luna D."/>
            <person name="Sanchez Esquivel S."/>
        </authorList>
    </citation>
    <scope>NUCLEOTIDE SEQUENCE [LARGE SCALE GENOMIC DNA]</scope>
    <source>
        <strain evidence="1 2">NF3</strain>
    </source>
</reference>
<name>A0A1T3NM62_9ACTN</name>
<dbReference type="EMBL" id="MWQN01000003">
    <property type="protein sequence ID" value="OPC77973.1"/>
    <property type="molecule type" value="Genomic_DNA"/>
</dbReference>
<dbReference type="AlphaFoldDB" id="A0A1T3NM62"/>
<dbReference type="Proteomes" id="UP000190037">
    <property type="component" value="Unassembled WGS sequence"/>
</dbReference>
<proteinExistence type="predicted"/>
<gene>
    <name evidence="1" type="ORF">B4N89_37735</name>
</gene>
<keyword evidence="2" id="KW-1185">Reference proteome</keyword>
<comment type="caution">
    <text evidence="1">The sequence shown here is derived from an EMBL/GenBank/DDBJ whole genome shotgun (WGS) entry which is preliminary data.</text>
</comment>
<organism evidence="1 2">
    <name type="scientific">Embleya scabrispora</name>
    <dbReference type="NCBI Taxonomy" id="159449"/>
    <lineage>
        <taxon>Bacteria</taxon>
        <taxon>Bacillati</taxon>
        <taxon>Actinomycetota</taxon>
        <taxon>Actinomycetes</taxon>
        <taxon>Kitasatosporales</taxon>
        <taxon>Streptomycetaceae</taxon>
        <taxon>Embleya</taxon>
    </lineage>
</organism>
<sequence length="80" mass="8010">MPTSRAVTRGVSTVSRKRATCSANFSVLRYPSIRSRHAASAAAGSGRAFLAAAFSARVASGFACGGSSAMGSPANRSSPS</sequence>
<evidence type="ECO:0000313" key="2">
    <source>
        <dbReference type="Proteomes" id="UP000190037"/>
    </source>
</evidence>
<evidence type="ECO:0000313" key="1">
    <source>
        <dbReference type="EMBL" id="OPC77973.1"/>
    </source>
</evidence>